<dbReference type="EMBL" id="CP048222">
    <property type="protein sequence ID" value="QHT70789.1"/>
    <property type="molecule type" value="Genomic_DNA"/>
</dbReference>
<dbReference type="KEGG" id="rhoz:GXP67_31145"/>
<accession>A0A6C0GRU4</accession>
<organism evidence="1 2">
    <name type="scientific">Rhodocytophaga rosea</name>
    <dbReference type="NCBI Taxonomy" id="2704465"/>
    <lineage>
        <taxon>Bacteria</taxon>
        <taxon>Pseudomonadati</taxon>
        <taxon>Bacteroidota</taxon>
        <taxon>Cytophagia</taxon>
        <taxon>Cytophagales</taxon>
        <taxon>Rhodocytophagaceae</taxon>
        <taxon>Rhodocytophaga</taxon>
    </lineage>
</organism>
<dbReference type="RefSeq" id="WP_162446757.1">
    <property type="nucleotide sequence ID" value="NZ_CP048222.1"/>
</dbReference>
<keyword evidence="2" id="KW-1185">Reference proteome</keyword>
<proteinExistence type="predicted"/>
<gene>
    <name evidence="1" type="ORF">GXP67_31145</name>
</gene>
<evidence type="ECO:0000313" key="2">
    <source>
        <dbReference type="Proteomes" id="UP000480178"/>
    </source>
</evidence>
<evidence type="ECO:0000313" key="1">
    <source>
        <dbReference type="EMBL" id="QHT70789.1"/>
    </source>
</evidence>
<reference evidence="1 2" key="1">
    <citation type="submission" date="2020-01" db="EMBL/GenBank/DDBJ databases">
        <authorList>
            <person name="Kim M.K."/>
        </authorList>
    </citation>
    <scope>NUCLEOTIDE SEQUENCE [LARGE SCALE GENOMIC DNA]</scope>
    <source>
        <strain evidence="1 2">172606-1</strain>
    </source>
</reference>
<protein>
    <submittedName>
        <fullName evidence="1">Uncharacterized protein</fullName>
    </submittedName>
</protein>
<dbReference type="Proteomes" id="UP000480178">
    <property type="component" value="Chromosome"/>
</dbReference>
<sequence>MEDIQPVESITILIRELKEYCQKELPYLYFDLLFFMDLCPDYFGRPVEKMTHNLSTGMVKVFFKQIPTTLSTCIFYYLIRIPLAL</sequence>
<dbReference type="AlphaFoldDB" id="A0A6C0GRU4"/>
<name>A0A6C0GRU4_9BACT</name>